<accession>A0A9X9LMK6</accession>
<name>A0A9X9LMK6_GULGU</name>
<comment type="caution">
    <text evidence="1">The sequence shown here is derived from an EMBL/GenBank/DDBJ whole genome shotgun (WGS) entry which is preliminary data.</text>
</comment>
<keyword evidence="2" id="KW-1185">Reference proteome</keyword>
<proteinExistence type="predicted"/>
<dbReference type="AlphaFoldDB" id="A0A9X9LMK6"/>
<dbReference type="EMBL" id="CYRY02008308">
    <property type="protein sequence ID" value="VCW77051.1"/>
    <property type="molecule type" value="Genomic_DNA"/>
</dbReference>
<gene>
    <name evidence="1" type="ORF">BN2614_LOCUS2</name>
</gene>
<reference evidence="1 2" key="1">
    <citation type="submission" date="2018-10" db="EMBL/GenBank/DDBJ databases">
        <authorList>
            <person name="Ekblom R."/>
            <person name="Jareborg N."/>
        </authorList>
    </citation>
    <scope>NUCLEOTIDE SEQUENCE [LARGE SCALE GENOMIC DNA]</scope>
    <source>
        <tissue evidence="1">Muscle</tissue>
    </source>
</reference>
<evidence type="ECO:0000313" key="1">
    <source>
        <dbReference type="EMBL" id="VCW77051.1"/>
    </source>
</evidence>
<sequence length="81" mass="8994">MTQLPSLSESLGSSARLTLHPDQWLRSQQVTGRGHQETILLSPHILSVSPGRGLNQHTHQAPDPQALTLPWAPPFHTFFHT</sequence>
<protein>
    <submittedName>
        <fullName evidence="1">Uncharacterized protein</fullName>
    </submittedName>
</protein>
<dbReference type="Proteomes" id="UP000269945">
    <property type="component" value="Unassembled WGS sequence"/>
</dbReference>
<organism evidence="1 2">
    <name type="scientific">Gulo gulo</name>
    <name type="common">Wolverine</name>
    <name type="synonym">Gluton</name>
    <dbReference type="NCBI Taxonomy" id="48420"/>
    <lineage>
        <taxon>Eukaryota</taxon>
        <taxon>Metazoa</taxon>
        <taxon>Chordata</taxon>
        <taxon>Craniata</taxon>
        <taxon>Vertebrata</taxon>
        <taxon>Euteleostomi</taxon>
        <taxon>Mammalia</taxon>
        <taxon>Eutheria</taxon>
        <taxon>Laurasiatheria</taxon>
        <taxon>Carnivora</taxon>
        <taxon>Caniformia</taxon>
        <taxon>Musteloidea</taxon>
        <taxon>Mustelidae</taxon>
        <taxon>Guloninae</taxon>
        <taxon>Gulo</taxon>
    </lineage>
</organism>
<evidence type="ECO:0000313" key="2">
    <source>
        <dbReference type="Proteomes" id="UP000269945"/>
    </source>
</evidence>